<dbReference type="InterPro" id="IPR020846">
    <property type="entry name" value="MFS_dom"/>
</dbReference>
<keyword evidence="6 8" id="KW-0472">Membrane</keyword>
<feature type="transmembrane region" description="Helical" evidence="8">
    <location>
        <begin position="519"/>
        <end position="537"/>
    </location>
</feature>
<feature type="transmembrane region" description="Helical" evidence="8">
    <location>
        <begin position="454"/>
        <end position="472"/>
    </location>
</feature>
<feature type="compositionally biased region" description="Polar residues" evidence="7">
    <location>
        <begin position="20"/>
        <end position="31"/>
    </location>
</feature>
<dbReference type="InterPro" id="IPR036259">
    <property type="entry name" value="MFS_trans_sf"/>
</dbReference>
<feature type="transmembrane region" description="Helical" evidence="8">
    <location>
        <begin position="112"/>
        <end position="132"/>
    </location>
</feature>
<evidence type="ECO:0000313" key="10">
    <source>
        <dbReference type="EMBL" id="OAG01985.1"/>
    </source>
</evidence>
<evidence type="ECO:0000256" key="6">
    <source>
        <dbReference type="ARBA" id="ARBA00023136"/>
    </source>
</evidence>
<dbReference type="PROSITE" id="PS50850">
    <property type="entry name" value="MFS"/>
    <property type="match status" value="1"/>
</dbReference>
<feature type="transmembrane region" description="Helical" evidence="8">
    <location>
        <begin position="138"/>
        <end position="158"/>
    </location>
</feature>
<dbReference type="InParanoid" id="A0A177C3D4"/>
<feature type="transmembrane region" description="Helical" evidence="8">
    <location>
        <begin position="314"/>
        <end position="334"/>
    </location>
</feature>
<comment type="subcellular location">
    <subcellularLocation>
        <location evidence="1">Membrane</location>
        <topology evidence="1">Multi-pass membrane protein</topology>
    </subcellularLocation>
</comment>
<feature type="transmembrane region" description="Helical" evidence="8">
    <location>
        <begin position="354"/>
        <end position="373"/>
    </location>
</feature>
<protein>
    <submittedName>
        <fullName evidence="10">MFS general substrate transporter</fullName>
    </submittedName>
</protein>
<feature type="region of interest" description="Disordered" evidence="7">
    <location>
        <begin position="1"/>
        <end position="35"/>
    </location>
</feature>
<feature type="transmembrane region" description="Helical" evidence="8">
    <location>
        <begin position="411"/>
        <end position="433"/>
    </location>
</feature>
<reference evidence="10 11" key="1">
    <citation type="submission" date="2016-05" db="EMBL/GenBank/DDBJ databases">
        <title>Comparative analysis of secretome profiles of manganese(II)-oxidizing ascomycete fungi.</title>
        <authorList>
            <consortium name="DOE Joint Genome Institute"/>
            <person name="Zeiner C.A."/>
            <person name="Purvine S.O."/>
            <person name="Zink E.M."/>
            <person name="Wu S."/>
            <person name="Pasa-Tolic L."/>
            <person name="Chaput D.L."/>
            <person name="Haridas S."/>
            <person name="Grigoriev I.V."/>
            <person name="Santelli C.M."/>
            <person name="Hansel C.M."/>
        </authorList>
    </citation>
    <scope>NUCLEOTIDE SEQUENCE [LARGE SCALE GENOMIC DNA]</scope>
    <source>
        <strain evidence="10 11">AP3s5-JAC2a</strain>
    </source>
</reference>
<dbReference type="RefSeq" id="XP_018032350.1">
    <property type="nucleotide sequence ID" value="XM_018184351.1"/>
</dbReference>
<dbReference type="Pfam" id="PF07690">
    <property type="entry name" value="MFS_1"/>
    <property type="match status" value="1"/>
</dbReference>
<evidence type="ECO:0000256" key="7">
    <source>
        <dbReference type="SAM" id="MobiDB-lite"/>
    </source>
</evidence>
<feature type="compositionally biased region" description="Basic and acidic residues" evidence="7">
    <location>
        <begin position="1"/>
        <end position="18"/>
    </location>
</feature>
<name>A0A177C3D4_9PLEO</name>
<sequence>MFNQRQDDMEKSPSREDMTTDSGQTPINTNGEQKESKRAIRGIRWFLVCVSIFSANLLYGLDTTIVADIQAPISDTFQNVAQLGWLGIGFTLGSTVFILPLGKAFGTFDNKWVFIACLMNFAAASALCGAAPNMDAMIVGRVWAGAGGAGMYLGTLNLSTVLSQPKEQGLYVGVTGFVYGSGCILGPVVGGLLADSAATWRWAFYLNLVIFAVASPIYFFLLPSVPRKQEMTISEKVKSMDWLGILLCATMFSCFTVAFTFGGILWDWNHGRTIALIVVFAVTAVAFAVTQYHSVLTNEDNRLFPCEFLRNPQLILLYVIMSCSGSALFISIYYIPLYYLFVDGDTGTEAAVRLLPYICFYVVSVLICGAFMAKVGYHMMWFIFSGLVLTAGGAAMYTVQAHTSNTNIAGYTVLLGLGMTCSQAPYAVGHLLVPAKREPELIQYINISQGSSQLIGLVVASAIFQGLAFNGMKNVLGPGYMDEEVRGAIAGARSAVLERVTPEVHAQAVDVIVDAISNIWLLVVAAGVLWTVCSFFLTRARFLTSKGEDSGGAGMESEG</sequence>
<accession>A0A177C3D4</accession>
<feature type="transmembrane region" description="Helical" evidence="8">
    <location>
        <begin position="81"/>
        <end position="100"/>
    </location>
</feature>
<evidence type="ECO:0000256" key="3">
    <source>
        <dbReference type="ARBA" id="ARBA00022448"/>
    </source>
</evidence>
<evidence type="ECO:0000259" key="9">
    <source>
        <dbReference type="PROSITE" id="PS50850"/>
    </source>
</evidence>
<dbReference type="GeneID" id="28767837"/>
<evidence type="ECO:0000256" key="2">
    <source>
        <dbReference type="ARBA" id="ARBA00007520"/>
    </source>
</evidence>
<feature type="transmembrane region" description="Helical" evidence="8">
    <location>
        <begin position="242"/>
        <end position="266"/>
    </location>
</feature>
<dbReference type="GO" id="GO:0005886">
    <property type="term" value="C:plasma membrane"/>
    <property type="evidence" value="ECO:0007669"/>
    <property type="project" value="TreeGrafter"/>
</dbReference>
<keyword evidence="3" id="KW-0813">Transport</keyword>
<keyword evidence="11" id="KW-1185">Reference proteome</keyword>
<dbReference type="EMBL" id="KV441556">
    <property type="protein sequence ID" value="OAG01985.1"/>
    <property type="molecule type" value="Genomic_DNA"/>
</dbReference>
<proteinExistence type="inferred from homology"/>
<comment type="similarity">
    <text evidence="2">Belongs to the major facilitator superfamily. TCR/Tet family.</text>
</comment>
<dbReference type="GO" id="GO:0022857">
    <property type="term" value="F:transmembrane transporter activity"/>
    <property type="evidence" value="ECO:0007669"/>
    <property type="project" value="InterPro"/>
</dbReference>
<feature type="transmembrane region" description="Helical" evidence="8">
    <location>
        <begin position="272"/>
        <end position="293"/>
    </location>
</feature>
<keyword evidence="5 8" id="KW-1133">Transmembrane helix</keyword>
<evidence type="ECO:0000256" key="5">
    <source>
        <dbReference type="ARBA" id="ARBA00022989"/>
    </source>
</evidence>
<dbReference type="AlphaFoldDB" id="A0A177C3D4"/>
<dbReference type="PANTHER" id="PTHR23501">
    <property type="entry name" value="MAJOR FACILITATOR SUPERFAMILY"/>
    <property type="match status" value="1"/>
</dbReference>
<feature type="transmembrane region" description="Helical" evidence="8">
    <location>
        <begin position="43"/>
        <end position="61"/>
    </location>
</feature>
<feature type="domain" description="Major facilitator superfamily (MFS) profile" evidence="9">
    <location>
        <begin position="48"/>
        <end position="542"/>
    </location>
</feature>
<dbReference type="InterPro" id="IPR011701">
    <property type="entry name" value="MFS"/>
</dbReference>
<gene>
    <name evidence="10" type="ORF">CC84DRAFT_1251977</name>
</gene>
<feature type="transmembrane region" description="Helical" evidence="8">
    <location>
        <begin position="170"/>
        <end position="190"/>
    </location>
</feature>
<organism evidence="10 11">
    <name type="scientific">Paraphaeosphaeria sporulosa</name>
    <dbReference type="NCBI Taxonomy" id="1460663"/>
    <lineage>
        <taxon>Eukaryota</taxon>
        <taxon>Fungi</taxon>
        <taxon>Dikarya</taxon>
        <taxon>Ascomycota</taxon>
        <taxon>Pezizomycotina</taxon>
        <taxon>Dothideomycetes</taxon>
        <taxon>Pleosporomycetidae</taxon>
        <taxon>Pleosporales</taxon>
        <taxon>Massarineae</taxon>
        <taxon>Didymosphaeriaceae</taxon>
        <taxon>Paraphaeosphaeria</taxon>
    </lineage>
</organism>
<dbReference type="Gene3D" id="1.20.1250.20">
    <property type="entry name" value="MFS general substrate transporter like domains"/>
    <property type="match status" value="2"/>
</dbReference>
<feature type="transmembrane region" description="Helical" evidence="8">
    <location>
        <begin position="202"/>
        <end position="221"/>
    </location>
</feature>
<dbReference type="OrthoDB" id="10021397at2759"/>
<dbReference type="PANTHER" id="PTHR23501:SF12">
    <property type="entry name" value="MAJOR FACILITATOR SUPERFAMILY (MFS) PROFILE DOMAIN-CONTAINING PROTEIN-RELATED"/>
    <property type="match status" value="1"/>
</dbReference>
<feature type="transmembrane region" description="Helical" evidence="8">
    <location>
        <begin position="380"/>
        <end position="399"/>
    </location>
</feature>
<dbReference type="Proteomes" id="UP000077069">
    <property type="component" value="Unassembled WGS sequence"/>
</dbReference>
<dbReference type="SUPFAM" id="SSF103473">
    <property type="entry name" value="MFS general substrate transporter"/>
    <property type="match status" value="1"/>
</dbReference>
<evidence type="ECO:0000256" key="4">
    <source>
        <dbReference type="ARBA" id="ARBA00022692"/>
    </source>
</evidence>
<evidence type="ECO:0000256" key="8">
    <source>
        <dbReference type="SAM" id="Phobius"/>
    </source>
</evidence>
<keyword evidence="4 8" id="KW-0812">Transmembrane</keyword>
<evidence type="ECO:0000256" key="1">
    <source>
        <dbReference type="ARBA" id="ARBA00004141"/>
    </source>
</evidence>
<evidence type="ECO:0000313" key="11">
    <source>
        <dbReference type="Proteomes" id="UP000077069"/>
    </source>
</evidence>